<dbReference type="AlphaFoldDB" id="F7YTP6"/>
<gene>
    <name evidence="1" type="ORF">Theth_1196</name>
</gene>
<evidence type="ECO:0000313" key="1">
    <source>
        <dbReference type="EMBL" id="AEH51268.1"/>
    </source>
</evidence>
<accession>F7YTP6</accession>
<reference evidence="1 2" key="1">
    <citation type="submission" date="2010-11" db="EMBL/GenBank/DDBJ databases">
        <title>The complete genome of Thermotoga thermarum DSM 5069.</title>
        <authorList>
            <consortium name="US DOE Joint Genome Institute (JGI-PGF)"/>
            <person name="Lucas S."/>
            <person name="Copeland A."/>
            <person name="Lapidus A."/>
            <person name="Bruce D."/>
            <person name="Goodwin L."/>
            <person name="Pitluck S."/>
            <person name="Kyrpides N."/>
            <person name="Mavromatis K."/>
            <person name="Ivanova N."/>
            <person name="Zeytun A."/>
            <person name="Brettin T."/>
            <person name="Detter J.C."/>
            <person name="Tapia R."/>
            <person name="Han C."/>
            <person name="Land M."/>
            <person name="Hauser L."/>
            <person name="Markowitz V."/>
            <person name="Cheng J.-F."/>
            <person name="Hugenholtz P."/>
            <person name="Woyke T."/>
            <person name="Wu D."/>
            <person name="Spring S."/>
            <person name="Schroeder M."/>
            <person name="Brambilla E."/>
            <person name="Klenk H.-P."/>
            <person name="Eisen J.A."/>
        </authorList>
    </citation>
    <scope>NUCLEOTIDE SEQUENCE [LARGE SCALE GENOMIC DNA]</scope>
    <source>
        <strain evidence="1 2">DSM 5069</strain>
    </source>
</reference>
<protein>
    <submittedName>
        <fullName evidence="1">Uncharacterized protein</fullName>
    </submittedName>
</protein>
<dbReference type="EMBL" id="CP002351">
    <property type="protein sequence ID" value="AEH51268.1"/>
    <property type="molecule type" value="Genomic_DNA"/>
</dbReference>
<dbReference type="Proteomes" id="UP000006804">
    <property type="component" value="Chromosome"/>
</dbReference>
<dbReference type="OrthoDB" id="9815592at2"/>
<sequence length="166" mass="18758" precursor="true">MRKIFVLILVCISLVNFSQDFLARIKEIQAFYDALDLSLVKVSILDAVRISGIKDPMVCYLDLSKDEYVWVVLSVVERVEISAIDGRMLARSTLKMDNYSYSINLQNAISLAILSIGKNVLFAYPTHEGWIVGTKEKVAAVSMKTTAVIWIKDRREYFESLKVQGG</sequence>
<keyword evidence="2" id="KW-1185">Reference proteome</keyword>
<name>F7YTP6_9THEM</name>
<dbReference type="KEGG" id="tta:Theth_1196"/>
<proteinExistence type="predicted"/>
<dbReference type="RefSeq" id="WP_013932487.1">
    <property type="nucleotide sequence ID" value="NC_015707.1"/>
</dbReference>
<organism evidence="1 2">
    <name type="scientific">Pseudothermotoga thermarum DSM 5069</name>
    <dbReference type="NCBI Taxonomy" id="688269"/>
    <lineage>
        <taxon>Bacteria</taxon>
        <taxon>Thermotogati</taxon>
        <taxon>Thermotogota</taxon>
        <taxon>Thermotogae</taxon>
        <taxon>Thermotogales</taxon>
        <taxon>Thermotogaceae</taxon>
        <taxon>Pseudothermotoga</taxon>
    </lineage>
</organism>
<dbReference type="PATRIC" id="fig|688269.3.peg.1232"/>
<evidence type="ECO:0000313" key="2">
    <source>
        <dbReference type="Proteomes" id="UP000006804"/>
    </source>
</evidence>
<dbReference type="STRING" id="688269.Theth_1196"/>
<dbReference type="HOGENOM" id="CLU_1601304_0_0_0"/>